<comment type="caution">
    <text evidence="1">The sequence shown here is derived from an EMBL/GenBank/DDBJ whole genome shotgun (WGS) entry which is preliminary data.</text>
</comment>
<dbReference type="AlphaFoldDB" id="A0A1Y1QNF5"/>
<name>A0A1Y1QNF5_9GAMM</name>
<proteinExistence type="predicted"/>
<evidence type="ECO:0000313" key="1">
    <source>
        <dbReference type="EMBL" id="OQX09999.1"/>
    </source>
</evidence>
<gene>
    <name evidence="1" type="ORF">BWK73_21365</name>
</gene>
<dbReference type="Proteomes" id="UP000192491">
    <property type="component" value="Unassembled WGS sequence"/>
</dbReference>
<protein>
    <submittedName>
        <fullName evidence="1">Uncharacterized protein</fullName>
    </submittedName>
</protein>
<reference evidence="1 2" key="1">
    <citation type="submission" date="2017-01" db="EMBL/GenBank/DDBJ databases">
        <title>Novel large sulfur bacteria in the metagenomes of groundwater-fed chemosynthetic microbial mats in the Lake Huron basin.</title>
        <authorList>
            <person name="Sharrar A.M."/>
            <person name="Flood B.E."/>
            <person name="Bailey J.V."/>
            <person name="Jones D.S."/>
            <person name="Biddanda B."/>
            <person name="Ruberg S.A."/>
            <person name="Marcus D.N."/>
            <person name="Dick G.J."/>
        </authorList>
    </citation>
    <scope>NUCLEOTIDE SEQUENCE [LARGE SCALE GENOMIC DNA]</scope>
    <source>
        <strain evidence="1">A8</strain>
    </source>
</reference>
<dbReference type="EMBL" id="MTEJ01000126">
    <property type="protein sequence ID" value="OQX09999.1"/>
    <property type="molecule type" value="Genomic_DNA"/>
</dbReference>
<evidence type="ECO:0000313" key="2">
    <source>
        <dbReference type="Proteomes" id="UP000192491"/>
    </source>
</evidence>
<accession>A0A1Y1QNF5</accession>
<sequence>MLGRVPMDPSGVGISQMVYATVYMPKFKANRNRFPASCVDVHATAQAAIDAAQGDVKRFPAHVLGPSKSSEGQYLYYLVAWL</sequence>
<organism evidence="1 2">
    <name type="scientific">Thiothrix lacustris</name>
    <dbReference type="NCBI Taxonomy" id="525917"/>
    <lineage>
        <taxon>Bacteria</taxon>
        <taxon>Pseudomonadati</taxon>
        <taxon>Pseudomonadota</taxon>
        <taxon>Gammaproteobacteria</taxon>
        <taxon>Thiotrichales</taxon>
        <taxon>Thiotrichaceae</taxon>
        <taxon>Thiothrix</taxon>
    </lineage>
</organism>